<sequence>TSEGECREDVGKETEWVCTLGDKIFAKLPECTLVHEIGDISTSVVPVTT</sequence>
<protein>
    <submittedName>
        <fullName evidence="1">Uncharacterized protein</fullName>
    </submittedName>
</protein>
<evidence type="ECO:0000313" key="1">
    <source>
        <dbReference type="EMBL" id="KIK27331.1"/>
    </source>
</evidence>
<dbReference type="HOGENOM" id="CLU_207420_0_0_1"/>
<evidence type="ECO:0000313" key="2">
    <source>
        <dbReference type="Proteomes" id="UP000054018"/>
    </source>
</evidence>
<dbReference type="Proteomes" id="UP000054018">
    <property type="component" value="Unassembled WGS sequence"/>
</dbReference>
<feature type="non-terminal residue" evidence="1">
    <location>
        <position position="1"/>
    </location>
</feature>
<reference evidence="2" key="2">
    <citation type="submission" date="2015-01" db="EMBL/GenBank/DDBJ databases">
        <title>Evolutionary Origins and Diversification of the Mycorrhizal Mutualists.</title>
        <authorList>
            <consortium name="DOE Joint Genome Institute"/>
            <consortium name="Mycorrhizal Genomics Consortium"/>
            <person name="Kohler A."/>
            <person name="Kuo A."/>
            <person name="Nagy L.G."/>
            <person name="Floudas D."/>
            <person name="Copeland A."/>
            <person name="Barry K.W."/>
            <person name="Cichocki N."/>
            <person name="Veneault-Fourrey C."/>
            <person name="LaButti K."/>
            <person name="Lindquist E.A."/>
            <person name="Lipzen A."/>
            <person name="Lundell T."/>
            <person name="Morin E."/>
            <person name="Murat C."/>
            <person name="Riley R."/>
            <person name="Ohm R."/>
            <person name="Sun H."/>
            <person name="Tunlid A."/>
            <person name="Henrissat B."/>
            <person name="Grigoriev I.V."/>
            <person name="Hibbett D.S."/>
            <person name="Martin F."/>
        </authorList>
    </citation>
    <scope>NUCLEOTIDE SEQUENCE [LARGE SCALE GENOMIC DNA]</scope>
    <source>
        <strain evidence="2">441</strain>
    </source>
</reference>
<proteinExistence type="predicted"/>
<accession>A0A0C9ZDD6</accession>
<reference evidence="1 2" key="1">
    <citation type="submission" date="2014-04" db="EMBL/GenBank/DDBJ databases">
        <authorList>
            <consortium name="DOE Joint Genome Institute"/>
            <person name="Kuo A."/>
            <person name="Kohler A."/>
            <person name="Costa M.D."/>
            <person name="Nagy L.G."/>
            <person name="Floudas D."/>
            <person name="Copeland A."/>
            <person name="Barry K.W."/>
            <person name="Cichocki N."/>
            <person name="Veneault-Fourrey C."/>
            <person name="LaButti K."/>
            <person name="Lindquist E.A."/>
            <person name="Lipzen A."/>
            <person name="Lundell T."/>
            <person name="Morin E."/>
            <person name="Murat C."/>
            <person name="Sun H."/>
            <person name="Tunlid A."/>
            <person name="Henrissat B."/>
            <person name="Grigoriev I.V."/>
            <person name="Hibbett D.S."/>
            <person name="Martin F."/>
            <person name="Nordberg H.P."/>
            <person name="Cantor M.N."/>
            <person name="Hua S.X."/>
        </authorList>
    </citation>
    <scope>NUCLEOTIDE SEQUENCE [LARGE SCALE GENOMIC DNA]</scope>
    <source>
        <strain evidence="1 2">441</strain>
    </source>
</reference>
<keyword evidence="2" id="KW-1185">Reference proteome</keyword>
<gene>
    <name evidence="1" type="ORF">PISMIDRAFT_675225</name>
</gene>
<organism evidence="1 2">
    <name type="scientific">Pisolithus microcarpus 441</name>
    <dbReference type="NCBI Taxonomy" id="765257"/>
    <lineage>
        <taxon>Eukaryota</taxon>
        <taxon>Fungi</taxon>
        <taxon>Dikarya</taxon>
        <taxon>Basidiomycota</taxon>
        <taxon>Agaricomycotina</taxon>
        <taxon>Agaricomycetes</taxon>
        <taxon>Agaricomycetidae</taxon>
        <taxon>Boletales</taxon>
        <taxon>Sclerodermatineae</taxon>
        <taxon>Pisolithaceae</taxon>
        <taxon>Pisolithus</taxon>
    </lineage>
</organism>
<name>A0A0C9ZDD6_9AGAM</name>
<dbReference type="AlphaFoldDB" id="A0A0C9ZDD6"/>
<dbReference type="EMBL" id="KN833697">
    <property type="protein sequence ID" value="KIK27331.1"/>
    <property type="molecule type" value="Genomic_DNA"/>
</dbReference>